<feature type="transmembrane region" description="Helical" evidence="2">
    <location>
        <begin position="35"/>
        <end position="56"/>
    </location>
</feature>
<keyword evidence="2" id="KW-1133">Transmembrane helix</keyword>
<dbReference type="AlphaFoldDB" id="A0A5B1LN70"/>
<proteinExistence type="predicted"/>
<gene>
    <name evidence="3" type="ORF">F0U44_01645</name>
</gene>
<sequence length="486" mass="49729">MTDDQQPTDPTGGRRADRAGTTAPGRRGLVQARKLDVLVVLGVLLPLGVAGSLAVVDGDDPAPYPDSPPSSARLTDASLVCAASGSSTAGDVLVTRVPDMRGGQVAVRVADGAARSLGERRSVDVKSGRLTTIATDGDVVVRGKDAAAPGLVAGRTGEARAAAECRAPAFDEWYVGIGAAAKQSSTIELVNPDGGPAVVEIALYGRHGLVEEEELHGIQVPGNGVVRLDLSQVTPRRGTLAAHVTVVRGRVVTTVRHTYDPLGRGTPRIDFLPAQAEPSVDNLLLGVPADGRGEVNIFNPGDSEVRATVRVVSDSAVFTPAGLDDVVVPPGSVRQVLLSQVLTKAAREGALGLEVVAAQPVVTSVRLLGEDLGLIAPVVPIAEDEPETTIVPAGPKLLVLAGASGPGSVRITATDAQGKVLVDGKRVEIGADRGVSVKLPDAVVAVTVQASNTVVAAAIELTGDRVGVLRVHPAEVDAQVPVVRPE</sequence>
<evidence type="ECO:0000256" key="2">
    <source>
        <dbReference type="SAM" id="Phobius"/>
    </source>
</evidence>
<keyword evidence="4" id="KW-1185">Reference proteome</keyword>
<dbReference type="InterPro" id="IPR043777">
    <property type="entry name" value="DUF5719"/>
</dbReference>
<name>A0A5B1LN70_9ACTN</name>
<accession>A0A5B1LN70</accession>
<dbReference type="Pfam" id="PF18986">
    <property type="entry name" value="DUF5719"/>
    <property type="match status" value="1"/>
</dbReference>
<keyword evidence="2" id="KW-0472">Membrane</keyword>
<evidence type="ECO:0000313" key="3">
    <source>
        <dbReference type="EMBL" id="KAA1421057.1"/>
    </source>
</evidence>
<evidence type="ECO:0000256" key="1">
    <source>
        <dbReference type="SAM" id="MobiDB-lite"/>
    </source>
</evidence>
<dbReference type="RefSeq" id="WP_149726517.1">
    <property type="nucleotide sequence ID" value="NZ_VUJV01000001.1"/>
</dbReference>
<organism evidence="3 4">
    <name type="scientific">Nocardioides humilatus</name>
    <dbReference type="NCBI Taxonomy" id="2607660"/>
    <lineage>
        <taxon>Bacteria</taxon>
        <taxon>Bacillati</taxon>
        <taxon>Actinomycetota</taxon>
        <taxon>Actinomycetes</taxon>
        <taxon>Propionibacteriales</taxon>
        <taxon>Nocardioidaceae</taxon>
        <taxon>Nocardioides</taxon>
    </lineage>
</organism>
<feature type="region of interest" description="Disordered" evidence="1">
    <location>
        <begin position="1"/>
        <end position="27"/>
    </location>
</feature>
<evidence type="ECO:0000313" key="4">
    <source>
        <dbReference type="Proteomes" id="UP000325003"/>
    </source>
</evidence>
<dbReference type="Proteomes" id="UP000325003">
    <property type="component" value="Unassembled WGS sequence"/>
</dbReference>
<evidence type="ECO:0008006" key="5">
    <source>
        <dbReference type="Google" id="ProtNLM"/>
    </source>
</evidence>
<dbReference type="EMBL" id="VUJV01000001">
    <property type="protein sequence ID" value="KAA1421057.1"/>
    <property type="molecule type" value="Genomic_DNA"/>
</dbReference>
<reference evidence="3 4" key="2">
    <citation type="submission" date="2019-09" db="EMBL/GenBank/DDBJ databases">
        <authorList>
            <person name="Jin C."/>
        </authorList>
    </citation>
    <scope>NUCLEOTIDE SEQUENCE [LARGE SCALE GENOMIC DNA]</scope>
    <source>
        <strain evidence="3 4">BN130099</strain>
    </source>
</reference>
<reference evidence="3 4" key="1">
    <citation type="submission" date="2019-09" db="EMBL/GenBank/DDBJ databases">
        <title>Nocardioides panacisoli sp. nov., isolated from the soil of a ginseng field.</title>
        <authorList>
            <person name="Cho C."/>
        </authorList>
    </citation>
    <scope>NUCLEOTIDE SEQUENCE [LARGE SCALE GENOMIC DNA]</scope>
    <source>
        <strain evidence="3 4">BN130099</strain>
    </source>
</reference>
<comment type="caution">
    <text evidence="3">The sequence shown here is derived from an EMBL/GenBank/DDBJ whole genome shotgun (WGS) entry which is preliminary data.</text>
</comment>
<keyword evidence="2" id="KW-0812">Transmembrane</keyword>
<protein>
    <recommendedName>
        <fullName evidence="5">Secreted protein</fullName>
    </recommendedName>
</protein>